<accession>A0A8H5K8G8</accession>
<dbReference type="Gene3D" id="3.40.50.300">
    <property type="entry name" value="P-loop containing nucleotide triphosphate hydrolases"/>
    <property type="match status" value="1"/>
</dbReference>
<dbReference type="InterPro" id="IPR056693">
    <property type="entry name" value="DUF7791"/>
</dbReference>
<keyword evidence="1" id="KW-0677">Repeat</keyword>
<sequence length="1120" mass="127375">MSGLEPLAVLGLVCNIVQLVEVGLKTAKLCKNAYRTGEPDPELSIYAENLAVTASSLGQYLEVSPQPLNLDDMRLLNLARSCRDAEDEWRKKTPARFLSQQQPRKRYRFGAILRSIINKPEIDRLETRLQRAKASLETDLLVGVFQRLDFYKVQIDEIQGKLQSLLQATSSSEKKFHDLIRAQVALVSTRISDRIEIAEASTRALVTRELAGHESRLKSHADKGRSDLLTEAEAREGRRRETEAYERLLRSFHHPDMNDRRNEIHLSHKLTFRWIFKGGLDDDTLESDSQSEYETDSYNAELVCRSFARWLQSTEDRYWISGRPGTGKSVLMKFIISHMKTLNLLKQWQSSVHIITHFFWKFGRPMQSSLKGFLCSLAYQLLSSDKRYAMGCLQQKPGWSRKVSPSDWDSEDLQLLITGCLSLPAQHYCFFIDGLDEFVDGGGVGVLFDFIDNLQSSSQSVKICMSSRPEQAIRMRMCQNPDLKMQDLTRSDIKRYTRATLRKEIALANSSIRIENLVTDISDKAEGVFLWAVLVTRSIARGISNGDSEKDIQQRLLKTPKELHDLYLDMWNRLGEDSDLYKVSTALIFKLALFVQQSPPSNIDGHAIALATPTASISILELVLASGDDLWPTPENRFDGICVKDLEHRCSELRTRLPVRTADLFEAIHITNFGSSDKTSFPILKYDSLRVQAIHRTVFDFLIETEGGNKIIEHHEASREELFLRIFKSCLIRDCLWPEVYFYTSPPLENPNRGRAKLFKVGYRLVHHLESLAAHGNLMKDSVLDQMLDLAWTSLVRRLKNPSLHVDPRVNDILPRNKLSFLLCIAPMGFDSYIRSHLDQWKDKQQFVLYQLLIACLFGHRLHNDFEWTGRHRLIEHIILAVLSADKFYLPLSKGLSISSDTVAKTGMACFLVSAVAGFLDSQRGGRHSTVWGADRISAITKTVGTFREVLCFEDRLLIAVNLEKDWTDPPGFISCECENSFGDVYIKVSISTLVQVFLQHVALYDAAFDIDEAQEALNLKPFAQSITPVALRSQSGRLFCIPSADYSITYKLCQALLLPDFYSPGIQCLKEVERCRERLADAIQSASSRVKTETSLEDGIGPDWIKFYPYSSCEEKESV</sequence>
<dbReference type="Pfam" id="PF25053">
    <property type="entry name" value="DUF7791"/>
    <property type="match status" value="1"/>
</dbReference>
<feature type="region of interest" description="Disordered" evidence="2">
    <location>
        <begin position="216"/>
        <end position="240"/>
    </location>
</feature>
<dbReference type="InterPro" id="IPR056884">
    <property type="entry name" value="NPHP3-like_N"/>
</dbReference>
<evidence type="ECO:0000256" key="1">
    <source>
        <dbReference type="ARBA" id="ARBA00022737"/>
    </source>
</evidence>
<feature type="domain" description="Nephrocystin 3-like N-terminal" evidence="4">
    <location>
        <begin position="305"/>
        <end position="468"/>
    </location>
</feature>
<dbReference type="Pfam" id="PF24883">
    <property type="entry name" value="NPHP3_N"/>
    <property type="match status" value="1"/>
</dbReference>
<evidence type="ECO:0000259" key="4">
    <source>
        <dbReference type="Pfam" id="PF24883"/>
    </source>
</evidence>
<feature type="domain" description="DUF7791" evidence="5">
    <location>
        <begin position="580"/>
        <end position="715"/>
    </location>
</feature>
<dbReference type="AlphaFoldDB" id="A0A8H5K8G8"/>
<dbReference type="PANTHER" id="PTHR10039:SF5">
    <property type="entry name" value="NACHT DOMAIN-CONTAINING PROTEIN"/>
    <property type="match status" value="1"/>
</dbReference>
<dbReference type="InterPro" id="IPR027417">
    <property type="entry name" value="P-loop_NTPase"/>
</dbReference>
<organism evidence="6 7">
    <name type="scientific">Fusarium pseudoanthophilum</name>
    <dbReference type="NCBI Taxonomy" id="48495"/>
    <lineage>
        <taxon>Eukaryota</taxon>
        <taxon>Fungi</taxon>
        <taxon>Dikarya</taxon>
        <taxon>Ascomycota</taxon>
        <taxon>Pezizomycotina</taxon>
        <taxon>Sordariomycetes</taxon>
        <taxon>Hypocreomycetidae</taxon>
        <taxon>Hypocreales</taxon>
        <taxon>Nectriaceae</taxon>
        <taxon>Fusarium</taxon>
        <taxon>Fusarium fujikuroi species complex</taxon>
    </lineage>
</organism>
<evidence type="ECO:0000259" key="5">
    <source>
        <dbReference type="Pfam" id="PF25053"/>
    </source>
</evidence>
<evidence type="ECO:0000313" key="6">
    <source>
        <dbReference type="EMBL" id="KAF5569654.1"/>
    </source>
</evidence>
<feature type="signal peptide" evidence="3">
    <location>
        <begin position="1"/>
        <end position="19"/>
    </location>
</feature>
<evidence type="ECO:0000256" key="3">
    <source>
        <dbReference type="SAM" id="SignalP"/>
    </source>
</evidence>
<reference evidence="6 7" key="1">
    <citation type="submission" date="2020-05" db="EMBL/GenBank/DDBJ databases">
        <title>Identification and distribution of gene clusters putatively required for synthesis of sphingolipid metabolism inhibitors in phylogenetically diverse species of the filamentous fungus Fusarium.</title>
        <authorList>
            <person name="Kim H.-S."/>
            <person name="Busman M."/>
            <person name="Brown D.W."/>
            <person name="Divon H."/>
            <person name="Uhlig S."/>
            <person name="Proctor R.H."/>
        </authorList>
    </citation>
    <scope>NUCLEOTIDE SEQUENCE [LARGE SCALE GENOMIC DNA]</scope>
    <source>
        <strain evidence="6 7">NRRL 25211</strain>
    </source>
</reference>
<protein>
    <submittedName>
        <fullName evidence="6">NACHT domain-containing protein</fullName>
    </submittedName>
</protein>
<evidence type="ECO:0000256" key="2">
    <source>
        <dbReference type="SAM" id="MobiDB-lite"/>
    </source>
</evidence>
<dbReference type="SUPFAM" id="SSF52540">
    <property type="entry name" value="P-loop containing nucleoside triphosphate hydrolases"/>
    <property type="match status" value="1"/>
</dbReference>
<gene>
    <name evidence="6" type="ORF">FPANT_13883</name>
</gene>
<name>A0A8H5K8G8_9HYPO</name>
<proteinExistence type="predicted"/>
<comment type="caution">
    <text evidence="6">The sequence shown here is derived from an EMBL/GenBank/DDBJ whole genome shotgun (WGS) entry which is preliminary data.</text>
</comment>
<keyword evidence="7" id="KW-1185">Reference proteome</keyword>
<evidence type="ECO:0000313" key="7">
    <source>
        <dbReference type="Proteomes" id="UP000544095"/>
    </source>
</evidence>
<dbReference type="EMBL" id="JAAOAR010001213">
    <property type="protein sequence ID" value="KAF5569654.1"/>
    <property type="molecule type" value="Genomic_DNA"/>
</dbReference>
<dbReference type="PANTHER" id="PTHR10039">
    <property type="entry name" value="AMELOGENIN"/>
    <property type="match status" value="1"/>
</dbReference>
<dbReference type="Proteomes" id="UP000544095">
    <property type="component" value="Unassembled WGS sequence"/>
</dbReference>
<keyword evidence="3" id="KW-0732">Signal</keyword>
<feature type="chain" id="PRO_5034712567" evidence="3">
    <location>
        <begin position="20"/>
        <end position="1120"/>
    </location>
</feature>